<dbReference type="Pfam" id="PF23234">
    <property type="entry name" value="WHD_4th_Lhr"/>
    <property type="match status" value="1"/>
</dbReference>
<dbReference type="InterPro" id="IPR011545">
    <property type="entry name" value="DEAD/DEAH_box_helicase_dom"/>
</dbReference>
<dbReference type="Pfam" id="PF00271">
    <property type="entry name" value="Helicase_C"/>
    <property type="match status" value="1"/>
</dbReference>
<evidence type="ECO:0000313" key="13">
    <source>
        <dbReference type="Proteomes" id="UP000002247"/>
    </source>
</evidence>
<dbReference type="PANTHER" id="PTHR47962:SF5">
    <property type="entry name" value="ATP-DEPENDENT HELICASE LHR-RELATED"/>
    <property type="match status" value="1"/>
</dbReference>
<accession>D6ZBB9</accession>
<evidence type="ECO:0000256" key="8">
    <source>
        <dbReference type="ARBA" id="ARBA00023235"/>
    </source>
</evidence>
<dbReference type="Pfam" id="PF19306">
    <property type="entry name" value="WHD_Lhr"/>
    <property type="match status" value="1"/>
</dbReference>
<dbReference type="Pfam" id="PF23236">
    <property type="entry name" value="WHD_2nd_Lhr"/>
    <property type="match status" value="1"/>
</dbReference>
<dbReference type="Proteomes" id="UP000002247">
    <property type="component" value="Chromosome"/>
</dbReference>
<keyword evidence="7" id="KW-0234">DNA repair</keyword>
<dbReference type="InterPro" id="IPR055368">
    <property type="entry name" value="WH3_Lhr"/>
</dbReference>
<proteinExistence type="predicted"/>
<evidence type="ECO:0000313" key="12">
    <source>
        <dbReference type="EMBL" id="ADG98871.1"/>
    </source>
</evidence>
<dbReference type="GO" id="GO:0006281">
    <property type="term" value="P:DNA repair"/>
    <property type="evidence" value="ECO:0007669"/>
    <property type="project" value="UniProtKB-KW"/>
</dbReference>
<dbReference type="InterPro" id="IPR001650">
    <property type="entry name" value="Helicase_C-like"/>
</dbReference>
<evidence type="ECO:0000256" key="3">
    <source>
        <dbReference type="ARBA" id="ARBA00022801"/>
    </source>
</evidence>
<dbReference type="eggNOG" id="COG1201">
    <property type="taxonomic scope" value="Bacteria"/>
</dbReference>
<dbReference type="InterPro" id="IPR027417">
    <property type="entry name" value="P-loop_NTPase"/>
</dbReference>
<dbReference type="HOGENOM" id="CLU_002025_3_0_11"/>
<dbReference type="SMART" id="SM00490">
    <property type="entry name" value="HELICc"/>
    <property type="match status" value="1"/>
</dbReference>
<dbReference type="InterPro" id="IPR045628">
    <property type="entry name" value="Lhr_WH_dom"/>
</dbReference>
<evidence type="ECO:0000259" key="10">
    <source>
        <dbReference type="PROSITE" id="PS51192"/>
    </source>
</evidence>
<dbReference type="GO" id="GO:0003677">
    <property type="term" value="F:DNA binding"/>
    <property type="evidence" value="ECO:0007669"/>
    <property type="project" value="UniProtKB-KW"/>
</dbReference>
<keyword evidence="8" id="KW-0413">Isomerase</keyword>
<dbReference type="NCBIfam" id="NF007284">
    <property type="entry name" value="PRK09751.1"/>
    <property type="match status" value="1"/>
</dbReference>
<dbReference type="GO" id="GO:0016887">
    <property type="term" value="F:ATP hydrolysis activity"/>
    <property type="evidence" value="ECO:0007669"/>
    <property type="project" value="TreeGrafter"/>
</dbReference>
<gene>
    <name evidence="12" type="ordered locus">Srot_2427</name>
</gene>
<dbReference type="CDD" id="cd17922">
    <property type="entry name" value="DEXHc_LHR-like"/>
    <property type="match status" value="1"/>
</dbReference>
<dbReference type="InterPro" id="IPR013701">
    <property type="entry name" value="Lhr-like_DEAD/DEAH_assoc"/>
</dbReference>
<feature type="region of interest" description="Disordered" evidence="9">
    <location>
        <begin position="1234"/>
        <end position="1274"/>
    </location>
</feature>
<dbReference type="PROSITE" id="PS51194">
    <property type="entry name" value="HELICASE_CTER"/>
    <property type="match status" value="1"/>
</dbReference>
<dbReference type="Pfam" id="PF23235">
    <property type="entry name" value="WHD_3rd_Lhr"/>
    <property type="match status" value="1"/>
</dbReference>
<dbReference type="CDD" id="cd18796">
    <property type="entry name" value="SF2_C_LHR"/>
    <property type="match status" value="1"/>
</dbReference>
<evidence type="ECO:0000256" key="1">
    <source>
        <dbReference type="ARBA" id="ARBA00022741"/>
    </source>
</evidence>
<keyword evidence="2" id="KW-0227">DNA damage</keyword>
<feature type="domain" description="Helicase ATP-binding" evidence="10">
    <location>
        <begin position="37"/>
        <end position="225"/>
    </location>
</feature>
<dbReference type="GO" id="GO:0004386">
    <property type="term" value="F:helicase activity"/>
    <property type="evidence" value="ECO:0007669"/>
    <property type="project" value="UniProtKB-KW"/>
</dbReference>
<evidence type="ECO:0000259" key="11">
    <source>
        <dbReference type="PROSITE" id="PS51194"/>
    </source>
</evidence>
<name>D6ZBB9_SEGRD</name>
<evidence type="ECO:0000256" key="5">
    <source>
        <dbReference type="ARBA" id="ARBA00022840"/>
    </source>
</evidence>
<evidence type="ECO:0000256" key="4">
    <source>
        <dbReference type="ARBA" id="ARBA00022806"/>
    </source>
</evidence>
<evidence type="ECO:0000256" key="7">
    <source>
        <dbReference type="ARBA" id="ARBA00023204"/>
    </source>
</evidence>
<keyword evidence="6" id="KW-0238">DNA-binding</keyword>
<dbReference type="InterPro" id="IPR014001">
    <property type="entry name" value="Helicase_ATP-bd"/>
</dbReference>
<keyword evidence="5" id="KW-0067">ATP-binding</keyword>
<reference evidence="12 13" key="1">
    <citation type="journal article" date="2010" name="Stand. Genomic Sci.">
        <title>Complete genome sequence of Segniliparus rotundus type strain (CDC 1076).</title>
        <authorList>
            <person name="Sikorski J."/>
            <person name="Lapidus A."/>
            <person name="Copeland A."/>
            <person name="Misra M."/>
            <person name="Glavina Del Rio T."/>
            <person name="Nolan M."/>
            <person name="Lucas S."/>
            <person name="Chen F."/>
            <person name="Tice H."/>
            <person name="Cheng J.F."/>
            <person name="Jando M."/>
            <person name="Schneider S."/>
            <person name="Bruce D."/>
            <person name="Goodwin L."/>
            <person name="Pitluck S."/>
            <person name="Liolios K."/>
            <person name="Mikhailova N."/>
            <person name="Pati A."/>
            <person name="Ivanova N."/>
            <person name="Mavromatis K."/>
            <person name="Chen A."/>
            <person name="Palaniappan K."/>
            <person name="Chertkov O."/>
            <person name="Land M."/>
            <person name="Hauser L."/>
            <person name="Chang Y.J."/>
            <person name="Jeffries C.D."/>
            <person name="Brettin T."/>
            <person name="Detter J.C."/>
            <person name="Han C."/>
            <person name="Rohde M."/>
            <person name="Goker M."/>
            <person name="Bristow J."/>
            <person name="Eisen J.A."/>
            <person name="Markowitz V."/>
            <person name="Hugenholtz P."/>
            <person name="Kyrpides N.C."/>
            <person name="Klenk H.P."/>
        </authorList>
    </citation>
    <scope>NUCLEOTIDE SEQUENCE [LARGE SCALE GENOMIC DNA]</scope>
    <source>
        <strain evidence="13">ATCC BAA-972 / CDC 1076 / CIP 108378 / DSM 44985 / JCM 13578</strain>
    </source>
</reference>
<evidence type="ECO:0000256" key="2">
    <source>
        <dbReference type="ARBA" id="ARBA00022763"/>
    </source>
</evidence>
<dbReference type="KEGG" id="srt:Srot_2427"/>
<dbReference type="SMART" id="SM00487">
    <property type="entry name" value="DEXDc"/>
    <property type="match status" value="1"/>
</dbReference>
<dbReference type="InterPro" id="IPR055369">
    <property type="entry name" value="WH2_Lhr"/>
</dbReference>
<dbReference type="Pfam" id="PF08494">
    <property type="entry name" value="DEAD_assoc"/>
    <property type="match status" value="1"/>
</dbReference>
<evidence type="ECO:0000256" key="9">
    <source>
        <dbReference type="SAM" id="MobiDB-lite"/>
    </source>
</evidence>
<sequence length="1495" mass="160891">MAHKPTARSASERFSPPTRAWLHDAFGSATPAQEMAWESISAGANTLVLAPTGSGKTLAGFLWAVDQLLSEPGKGTRVLYVSPLKSLTADVDRNLRAPLVGIARAAQRLGEPEPKVTVGMRTGDTTPAQRRELGRLPPDILLTTPESLFLMLTSAAKDTLRSVRTVIVDEIHAMVNTKRGAHLALSLERLDNALERPAQRIGLSATARPPEEVARFLSGSAPTTVVAPPAHKRVEVSVCVPVPDMTDLEDNTIWPAIEERIVDLVESHRSTIVFVNSRRLSERLTTRINEVHAERAAGRGEPEAAERALARTHHGSVSKEQRALIEDDLKNGVLKAVVGTASLELGIDMGSVDLVIQVESPPSVASGLQRVGRAGHQVGELSRGVVIPKHRTDLLQCAVAAEQMLAGATEPLRTLANPLDVLAQHTVAAAAMEDLDVEQWFDTVRRSAPFTTLPRSAYEATLDLLSGKYPSTEFAELRPRLVYDRAEGTLAARPGAQRLAVTSGGAIPDRGMFAVYLAAGDEGGRQSRVGELDEEMVYECRPGDFITLGATSWRITDIGPDRVLVLPAFGEPAKLPFWHGEGPGRPAELGEALGRFSAELSRSRPEEFERRCAAVGLDQNATENLRALLDEQQRATGKLPTDTTLMVERFRDELGDWRVALLSPYGMRMHAPLALAVGARLRELYGVEGQATAFDDGVVVRVPDTGESAPGAELFVFEPDDIDPVVTEQISGSALFAARFRECAARALLLPRRAPGKRAPLWLQRQRAAQLLDVARKYQDFPIVLETARECLQDVFDLPQLTRLMARVARHEVRLLTVETTAPSPFAAALMFGYVGAFMYEGDVPLAERRAAVLSLDMNLLAELLGRIDLREMLDPQVLEKTFQELQRLAPGRRARDAEGIADLLRVLGPLTEDELRARSEDLDVAAAAAELAAARRTVAMSFAGRRWHVAVEDAGRLRDGVGAAVPAGVPGAFTEPVADPLREILGRYARTRGPFTTADAADRFGLAPRAAEEALRRLAAQGALVRGEFVVADEAQQWCDSDVLRILRRRSLAAARAQVEPVTAAAYAQYLPAWQRVADPSCSGTDGVLAVVEQLAGAAVPASALEPLVLGQRVRDYRPEMLDELFAAGELLWSGAGTMHGNDGWVALHLADCAALSLAPPPERELTEAHRAILDALGGEGRGGGGFFFRQLVDGATESAAREALWDLVWAGKVTNDTFAPVRALLAGSARSRSAPAAHRQRRRGSPVQFRASRGPARAADPVVSGRWSSLPQPEPNSTLRAHFWAEQLLARHGVVTKGAVGAEGVPGGFAAVYKILTALEDSGLCQRGYFVESLGGAQFTSPAAVDRLRSYQELATAREKPRVAHVLAATDPANPFGAALPWPARGAADDSPPSHRPGRRPGAIVVLHEGELVWYLERGGRSLLVFAPEDGPQRAAAEALVALVRSGRLAGLVVERVDGASSLGADLPAAAQRAARALLEAGFARTPRGLRLR</sequence>
<organism evidence="12 13">
    <name type="scientific">Segniliparus rotundus (strain ATCC BAA-972 / CDC 1076 / CIP 108378 / DSM 44985 / JCM 13578)</name>
    <dbReference type="NCBI Taxonomy" id="640132"/>
    <lineage>
        <taxon>Bacteria</taxon>
        <taxon>Bacillati</taxon>
        <taxon>Actinomycetota</taxon>
        <taxon>Actinomycetes</taxon>
        <taxon>Mycobacteriales</taxon>
        <taxon>Segniliparaceae</taxon>
        <taxon>Segniliparus</taxon>
    </lineage>
</organism>
<evidence type="ECO:0000256" key="6">
    <source>
        <dbReference type="ARBA" id="ARBA00023125"/>
    </source>
</evidence>
<dbReference type="RefSeq" id="WP_013139321.1">
    <property type="nucleotide sequence ID" value="NC_014168.1"/>
</dbReference>
<keyword evidence="1" id="KW-0547">Nucleotide-binding</keyword>
<dbReference type="PROSITE" id="PS51192">
    <property type="entry name" value="HELICASE_ATP_BIND_1"/>
    <property type="match status" value="1"/>
</dbReference>
<feature type="domain" description="Helicase C-terminal" evidence="11">
    <location>
        <begin position="256"/>
        <end position="420"/>
    </location>
</feature>
<keyword evidence="13" id="KW-1185">Reference proteome</keyword>
<keyword evidence="4" id="KW-0347">Helicase</keyword>
<dbReference type="Pfam" id="PF00270">
    <property type="entry name" value="DEAD"/>
    <property type="match status" value="1"/>
</dbReference>
<keyword evidence="3" id="KW-0378">Hydrolase</keyword>
<dbReference type="InterPro" id="IPR055367">
    <property type="entry name" value="WH4_Lhr"/>
</dbReference>
<dbReference type="OrthoDB" id="9815222at2"/>
<protein>
    <submittedName>
        <fullName evidence="12">DEAD/H associated domain protein</fullName>
    </submittedName>
</protein>
<dbReference type="PANTHER" id="PTHR47962">
    <property type="entry name" value="ATP-DEPENDENT HELICASE LHR-RELATED-RELATED"/>
    <property type="match status" value="1"/>
</dbReference>
<dbReference type="Gene3D" id="3.40.50.300">
    <property type="entry name" value="P-loop containing nucleotide triphosphate hydrolases"/>
    <property type="match status" value="2"/>
</dbReference>
<dbReference type="GO" id="GO:0005524">
    <property type="term" value="F:ATP binding"/>
    <property type="evidence" value="ECO:0007669"/>
    <property type="project" value="UniProtKB-KW"/>
</dbReference>
<dbReference type="STRING" id="640132.Srot_2427"/>
<dbReference type="InterPro" id="IPR052511">
    <property type="entry name" value="ATP-dep_Helicase"/>
</dbReference>
<dbReference type="SUPFAM" id="SSF52540">
    <property type="entry name" value="P-loop containing nucleoside triphosphate hydrolases"/>
    <property type="match status" value="1"/>
</dbReference>
<dbReference type="EMBL" id="CP001958">
    <property type="protein sequence ID" value="ADG98871.1"/>
    <property type="molecule type" value="Genomic_DNA"/>
</dbReference>